<dbReference type="Gene3D" id="3.30.565.10">
    <property type="entry name" value="Histidine kinase-like ATPase, C-terminal domain"/>
    <property type="match status" value="1"/>
</dbReference>
<dbReference type="AlphaFoldDB" id="A0A6J4J0U9"/>
<dbReference type="EMBL" id="CADCTB010000182">
    <property type="protein sequence ID" value="CAA9264753.1"/>
    <property type="molecule type" value="Genomic_DNA"/>
</dbReference>
<name>A0A6J4J0U9_9ACTN</name>
<keyword evidence="1" id="KW-0723">Serine/threonine-protein kinase</keyword>
<evidence type="ECO:0000259" key="2">
    <source>
        <dbReference type="Pfam" id="PF13581"/>
    </source>
</evidence>
<keyword evidence="1" id="KW-0418">Kinase</keyword>
<reference evidence="3" key="1">
    <citation type="submission" date="2020-02" db="EMBL/GenBank/DDBJ databases">
        <authorList>
            <person name="Meier V. D."/>
        </authorList>
    </citation>
    <scope>NUCLEOTIDE SEQUENCE</scope>
    <source>
        <strain evidence="3">AVDCRST_MAG10</strain>
    </source>
</reference>
<dbReference type="SUPFAM" id="SSF55874">
    <property type="entry name" value="ATPase domain of HSP90 chaperone/DNA topoisomerase II/histidine kinase"/>
    <property type="match status" value="1"/>
</dbReference>
<dbReference type="InterPro" id="IPR036890">
    <property type="entry name" value="HATPase_C_sf"/>
</dbReference>
<sequence>MMVSALTRPVELSRQPALARRELTAMLTDAGWDGDVDGVLLAVHEAMVNAHRHGGGVTHAGARLDGHSLVVEIADRGRGFDVPDSPGMPDLTAERGRGLFLIRHLASDAHLVRNGADVRLVLTFDR</sequence>
<feature type="domain" description="Histidine kinase/HSP90-like ATPase" evidence="2">
    <location>
        <begin position="15"/>
        <end position="121"/>
    </location>
</feature>
<keyword evidence="1" id="KW-0808">Transferase</keyword>
<evidence type="ECO:0000313" key="3">
    <source>
        <dbReference type="EMBL" id="CAA9264753.1"/>
    </source>
</evidence>
<protein>
    <recommendedName>
        <fullName evidence="2">Histidine kinase/HSP90-like ATPase domain-containing protein</fullName>
    </recommendedName>
</protein>
<dbReference type="PANTHER" id="PTHR35526:SF3">
    <property type="entry name" value="ANTI-SIGMA-F FACTOR RSBW"/>
    <property type="match status" value="1"/>
</dbReference>
<dbReference type="GO" id="GO:0004674">
    <property type="term" value="F:protein serine/threonine kinase activity"/>
    <property type="evidence" value="ECO:0007669"/>
    <property type="project" value="UniProtKB-KW"/>
</dbReference>
<dbReference type="InterPro" id="IPR003594">
    <property type="entry name" value="HATPase_dom"/>
</dbReference>
<evidence type="ECO:0000256" key="1">
    <source>
        <dbReference type="ARBA" id="ARBA00022527"/>
    </source>
</evidence>
<proteinExistence type="predicted"/>
<organism evidence="3">
    <name type="scientific">uncultured Acidimicrobiales bacterium</name>
    <dbReference type="NCBI Taxonomy" id="310071"/>
    <lineage>
        <taxon>Bacteria</taxon>
        <taxon>Bacillati</taxon>
        <taxon>Actinomycetota</taxon>
        <taxon>Acidimicrobiia</taxon>
        <taxon>Acidimicrobiales</taxon>
        <taxon>environmental samples</taxon>
    </lineage>
</organism>
<dbReference type="InterPro" id="IPR050267">
    <property type="entry name" value="Anti-sigma-factor_SerPK"/>
</dbReference>
<dbReference type="PANTHER" id="PTHR35526">
    <property type="entry name" value="ANTI-SIGMA-F FACTOR RSBW-RELATED"/>
    <property type="match status" value="1"/>
</dbReference>
<dbReference type="Pfam" id="PF13581">
    <property type="entry name" value="HATPase_c_2"/>
    <property type="match status" value="1"/>
</dbReference>
<dbReference type="CDD" id="cd16936">
    <property type="entry name" value="HATPase_RsbW-like"/>
    <property type="match status" value="1"/>
</dbReference>
<gene>
    <name evidence="3" type="ORF">AVDCRST_MAG10-2975</name>
</gene>
<accession>A0A6J4J0U9</accession>